<evidence type="ECO:0000256" key="3">
    <source>
        <dbReference type="ARBA" id="ARBA00022618"/>
    </source>
</evidence>
<dbReference type="Gene3D" id="6.10.250.660">
    <property type="match status" value="1"/>
</dbReference>
<evidence type="ECO:0000313" key="6">
    <source>
        <dbReference type="EMBL" id="MFD2659837.1"/>
    </source>
</evidence>
<keyword evidence="5" id="KW-0131">Cell cycle</keyword>
<keyword evidence="2" id="KW-0963">Cytoplasm</keyword>
<keyword evidence="7" id="KW-1185">Reference proteome</keyword>
<reference evidence="7" key="1">
    <citation type="journal article" date="2019" name="Int. J. Syst. Evol. Microbiol.">
        <title>The Global Catalogue of Microorganisms (GCM) 10K type strain sequencing project: providing services to taxonomists for standard genome sequencing and annotation.</title>
        <authorList>
            <consortium name="The Broad Institute Genomics Platform"/>
            <consortium name="The Broad Institute Genome Sequencing Center for Infectious Disease"/>
            <person name="Wu L."/>
            <person name="Ma J."/>
        </authorList>
    </citation>
    <scope>NUCLEOTIDE SEQUENCE [LARGE SCALE GENOMIC DNA]</scope>
    <source>
        <strain evidence="7">TISTR 1827</strain>
    </source>
</reference>
<comment type="subcellular location">
    <subcellularLocation>
        <location evidence="1">Cytoplasm</location>
    </subcellularLocation>
</comment>
<gene>
    <name evidence="6" type="ORF">ACFSW5_06085</name>
</gene>
<sequence length="100" mass="12126">MGNMAQYGIQLDAQSVHDKQFKRKTRGYSMEEVDEYLDEIIKDYTRMQEIIARFEADLADIHAELMKNKESYDQFMIKRRLEDLEIKVFGERREYLRPRV</sequence>
<accession>A0ABW5QU13</accession>
<dbReference type="Pfam" id="PF05103">
    <property type="entry name" value="DivIVA"/>
    <property type="match status" value="1"/>
</dbReference>
<dbReference type="InterPro" id="IPR007793">
    <property type="entry name" value="DivIVA_fam"/>
</dbReference>
<dbReference type="NCBIfam" id="TIGR03544">
    <property type="entry name" value="DivI1A_domain"/>
    <property type="match status" value="1"/>
</dbReference>
<proteinExistence type="predicted"/>
<keyword evidence="3" id="KW-0132">Cell division</keyword>
<organism evidence="6 7">
    <name type="scientific">Paenibacillus thailandensis</name>
    <dbReference type="NCBI Taxonomy" id="393250"/>
    <lineage>
        <taxon>Bacteria</taxon>
        <taxon>Bacillati</taxon>
        <taxon>Bacillota</taxon>
        <taxon>Bacilli</taxon>
        <taxon>Bacillales</taxon>
        <taxon>Paenibacillaceae</taxon>
        <taxon>Paenibacillus</taxon>
    </lineage>
</organism>
<evidence type="ECO:0000256" key="2">
    <source>
        <dbReference type="ARBA" id="ARBA00022490"/>
    </source>
</evidence>
<dbReference type="PANTHER" id="PTHR35794:SF1">
    <property type="entry name" value="CELL CYCLE PROTEIN GPSB"/>
    <property type="match status" value="1"/>
</dbReference>
<dbReference type="InterPro" id="IPR019933">
    <property type="entry name" value="DivIVA_domain"/>
</dbReference>
<protein>
    <submittedName>
        <fullName evidence="6">DivIVA domain-containing protein</fullName>
    </submittedName>
</protein>
<dbReference type="PANTHER" id="PTHR35794">
    <property type="entry name" value="CELL DIVISION PROTEIN DIVIVA"/>
    <property type="match status" value="1"/>
</dbReference>
<dbReference type="EMBL" id="JBHUMY010000006">
    <property type="protein sequence ID" value="MFD2659837.1"/>
    <property type="molecule type" value="Genomic_DNA"/>
</dbReference>
<dbReference type="Proteomes" id="UP001597493">
    <property type="component" value="Unassembled WGS sequence"/>
</dbReference>
<keyword evidence="4" id="KW-0175">Coiled coil</keyword>
<comment type="caution">
    <text evidence="6">The sequence shown here is derived from an EMBL/GenBank/DDBJ whole genome shotgun (WGS) entry which is preliminary data.</text>
</comment>
<evidence type="ECO:0000256" key="5">
    <source>
        <dbReference type="ARBA" id="ARBA00023306"/>
    </source>
</evidence>
<name>A0ABW5QU13_9BACL</name>
<evidence type="ECO:0000256" key="1">
    <source>
        <dbReference type="ARBA" id="ARBA00004496"/>
    </source>
</evidence>
<dbReference type="RefSeq" id="WP_379270516.1">
    <property type="nucleotide sequence ID" value="NZ_JBHUGT010000015.1"/>
</dbReference>
<evidence type="ECO:0000313" key="7">
    <source>
        <dbReference type="Proteomes" id="UP001597493"/>
    </source>
</evidence>
<evidence type="ECO:0000256" key="4">
    <source>
        <dbReference type="ARBA" id="ARBA00023054"/>
    </source>
</evidence>